<evidence type="ECO:0000313" key="3">
    <source>
        <dbReference type="Proteomes" id="UP000298616"/>
    </source>
</evidence>
<protein>
    <submittedName>
        <fullName evidence="2">Uncharacterized protein</fullName>
    </submittedName>
</protein>
<sequence>MRFFYQLLLLIVVLCLTNCAQHTINDPEEYLDWYGENSENLQFNSNCEGYSFKLQYQPTAVRAIRNGDLTQLESFENSLVFVLDVESKADDLGRLNQYKQYLEYNSSELFQLTIEEQNYDPSLSIYEGFNSHKNTHRFTILFELSEGERIDESNIHEFSDVTFSIKDEIFCSQKAIININQDNFYSIPKFEVQ</sequence>
<dbReference type="Proteomes" id="UP000298616">
    <property type="component" value="Chromosome"/>
</dbReference>
<accession>A0A4D7JF61</accession>
<gene>
    <name evidence="2" type="ORF">DCC35_02870</name>
</gene>
<dbReference type="KEGG" id="fpf:DCC35_02870"/>
<dbReference type="RefSeq" id="WP_137089368.1">
    <property type="nucleotide sequence ID" value="NZ_CP028923.1"/>
</dbReference>
<evidence type="ECO:0000256" key="1">
    <source>
        <dbReference type="SAM" id="SignalP"/>
    </source>
</evidence>
<feature type="chain" id="PRO_5020503252" evidence="1">
    <location>
        <begin position="21"/>
        <end position="193"/>
    </location>
</feature>
<evidence type="ECO:0000313" key="2">
    <source>
        <dbReference type="EMBL" id="QCK13773.1"/>
    </source>
</evidence>
<proteinExistence type="predicted"/>
<dbReference type="AlphaFoldDB" id="A0A4D7JF61"/>
<dbReference type="EMBL" id="CP028923">
    <property type="protein sequence ID" value="QCK13773.1"/>
    <property type="molecule type" value="Genomic_DNA"/>
</dbReference>
<feature type="signal peptide" evidence="1">
    <location>
        <begin position="1"/>
        <end position="20"/>
    </location>
</feature>
<keyword evidence="1" id="KW-0732">Signal</keyword>
<keyword evidence="3" id="KW-1185">Reference proteome</keyword>
<reference evidence="2 3" key="1">
    <citation type="submission" date="2018-04" db="EMBL/GenBank/DDBJ databases">
        <title>Complete genome uncultured novel isolate.</title>
        <authorList>
            <person name="Merlino G."/>
        </authorList>
    </citation>
    <scope>NUCLEOTIDE SEQUENCE [LARGE SCALE GENOMIC DNA]</scope>
    <source>
        <strain evidence="3">R1DC9</strain>
    </source>
</reference>
<name>A0A4D7JF61_9BACT</name>
<organism evidence="2 3">
    <name type="scientific">Mangrovivirga cuniculi</name>
    <dbReference type="NCBI Taxonomy" id="2715131"/>
    <lineage>
        <taxon>Bacteria</taxon>
        <taxon>Pseudomonadati</taxon>
        <taxon>Bacteroidota</taxon>
        <taxon>Cytophagia</taxon>
        <taxon>Cytophagales</taxon>
        <taxon>Mangrovivirgaceae</taxon>
        <taxon>Mangrovivirga</taxon>
    </lineage>
</organism>